<keyword evidence="9 18" id="KW-0999">Mitochondrion inner membrane</keyword>
<dbReference type="PRINTS" id="PR01436">
    <property type="entry name" value="NADHDHGNASE2"/>
</dbReference>
<evidence type="ECO:0000256" key="10">
    <source>
        <dbReference type="ARBA" id="ARBA00022967"/>
    </source>
</evidence>
<feature type="transmembrane region" description="Helical" evidence="18">
    <location>
        <begin position="269"/>
        <end position="289"/>
    </location>
</feature>
<keyword evidence="7 18" id="KW-0679">Respiratory chain</keyword>
<evidence type="ECO:0000256" key="11">
    <source>
        <dbReference type="ARBA" id="ARBA00022982"/>
    </source>
</evidence>
<evidence type="ECO:0000256" key="17">
    <source>
        <dbReference type="ARBA" id="ARBA00049551"/>
    </source>
</evidence>
<proteinExistence type="inferred from homology"/>
<keyword evidence="12 18" id="KW-1133">Transmembrane helix</keyword>
<comment type="similarity">
    <text evidence="3 18">Belongs to the complex I subunit 2 family.</text>
</comment>
<evidence type="ECO:0000256" key="2">
    <source>
        <dbReference type="ARBA" id="ARBA00004448"/>
    </source>
</evidence>
<reference evidence="20" key="2">
    <citation type="submission" date="2014-02" db="EMBL/GenBank/DDBJ databases">
        <title>Complete mitochondrial genome of Engaeus lyelli.</title>
        <authorList>
            <person name="Gan H.M."/>
            <person name="Tan M.H."/>
            <person name="Schultz M.B."/>
            <person name="Austin C.M."/>
        </authorList>
    </citation>
    <scope>NUCLEOTIDE SEQUENCE</scope>
</reference>
<evidence type="ECO:0000256" key="4">
    <source>
        <dbReference type="ARBA" id="ARBA00012944"/>
    </source>
</evidence>
<comment type="catalytic activity">
    <reaction evidence="17 18">
        <text>a ubiquinone + NADH + 5 H(+)(in) = a ubiquinol + NAD(+) + 4 H(+)(out)</text>
        <dbReference type="Rhea" id="RHEA:29091"/>
        <dbReference type="Rhea" id="RHEA-COMP:9565"/>
        <dbReference type="Rhea" id="RHEA-COMP:9566"/>
        <dbReference type="ChEBI" id="CHEBI:15378"/>
        <dbReference type="ChEBI" id="CHEBI:16389"/>
        <dbReference type="ChEBI" id="CHEBI:17976"/>
        <dbReference type="ChEBI" id="CHEBI:57540"/>
        <dbReference type="ChEBI" id="CHEBI:57945"/>
        <dbReference type="EC" id="7.1.1.2"/>
    </reaction>
</comment>
<feature type="transmembrane region" description="Helical" evidence="18">
    <location>
        <begin position="233"/>
        <end position="257"/>
    </location>
</feature>
<dbReference type="EMBL" id="HG799086">
    <property type="protein sequence ID" value="CDL72550.1"/>
    <property type="molecule type" value="Genomic_DNA"/>
</dbReference>
<evidence type="ECO:0000256" key="9">
    <source>
        <dbReference type="ARBA" id="ARBA00022792"/>
    </source>
</evidence>
<evidence type="ECO:0000256" key="12">
    <source>
        <dbReference type="ARBA" id="ARBA00022989"/>
    </source>
</evidence>
<feature type="transmembrane region" description="Helical" evidence="18">
    <location>
        <begin position="183"/>
        <end position="213"/>
    </location>
</feature>
<evidence type="ECO:0000313" key="20">
    <source>
        <dbReference type="EMBL" id="CDL72550.1"/>
    </source>
</evidence>
<evidence type="ECO:0000256" key="6">
    <source>
        <dbReference type="ARBA" id="ARBA00022448"/>
    </source>
</evidence>
<dbReference type="InterPro" id="IPR050175">
    <property type="entry name" value="Complex_I_Subunit_2"/>
</dbReference>
<dbReference type="EC" id="7.1.1.2" evidence="4 18"/>
<dbReference type="GO" id="GO:0006120">
    <property type="term" value="P:mitochondrial electron transport, NADH to ubiquinone"/>
    <property type="evidence" value="ECO:0007669"/>
    <property type="project" value="InterPro"/>
</dbReference>
<name>W6MWM4_9EUCA</name>
<keyword evidence="13 18" id="KW-0520">NAD</keyword>
<organism evidence="20">
    <name type="scientific">Engaeus lyelli</name>
    <dbReference type="NCBI Taxonomy" id="219696"/>
    <lineage>
        <taxon>Eukaryota</taxon>
        <taxon>Metazoa</taxon>
        <taxon>Ecdysozoa</taxon>
        <taxon>Arthropoda</taxon>
        <taxon>Crustacea</taxon>
        <taxon>Multicrustacea</taxon>
        <taxon>Malacostraca</taxon>
        <taxon>Eumalacostraca</taxon>
        <taxon>Eucarida</taxon>
        <taxon>Decapoda</taxon>
        <taxon>Pleocyemata</taxon>
        <taxon>Astacidea</taxon>
        <taxon>Parastacoidea</taxon>
        <taxon>Parastacidae</taxon>
        <taxon>Engaeus</taxon>
    </lineage>
</organism>
<dbReference type="GO" id="GO:0008137">
    <property type="term" value="F:NADH dehydrogenase (ubiquinone) activity"/>
    <property type="evidence" value="ECO:0007669"/>
    <property type="project" value="UniProtKB-EC"/>
</dbReference>
<protein>
    <recommendedName>
        <fullName evidence="5 18">NADH-ubiquinone oxidoreductase chain 2</fullName>
        <ecNumber evidence="4 18">7.1.1.2</ecNumber>
    </recommendedName>
</protein>
<dbReference type="AlphaFoldDB" id="W6MWM4"/>
<comment type="function">
    <text evidence="1">Core subunit of the mitochondrial membrane respiratory chain NADH dehydrogenase (Complex I) that is believed to belong to the minimal assembly required for catalysis. Complex I functions in the transfer of electrons from NADH to the respiratory chain. The immediate electron acceptor for the enzyme is believed to be ubiquinone.</text>
</comment>
<evidence type="ECO:0000256" key="18">
    <source>
        <dbReference type="RuleBase" id="RU003403"/>
    </source>
</evidence>
<evidence type="ECO:0000256" key="5">
    <source>
        <dbReference type="ARBA" id="ARBA00021008"/>
    </source>
</evidence>
<keyword evidence="14 18" id="KW-0830">Ubiquinone</keyword>
<feature type="transmembrane region" description="Helical" evidence="18">
    <location>
        <begin position="309"/>
        <end position="332"/>
    </location>
</feature>
<gene>
    <name evidence="20" type="primary">nad2</name>
</gene>
<evidence type="ECO:0000256" key="3">
    <source>
        <dbReference type="ARBA" id="ARBA00007012"/>
    </source>
</evidence>
<comment type="subcellular location">
    <subcellularLocation>
        <location evidence="2 18">Mitochondrion inner membrane</location>
        <topology evidence="2 18">Multi-pass membrane protein</topology>
    </subcellularLocation>
</comment>
<keyword evidence="6" id="KW-0813">Transport</keyword>
<evidence type="ECO:0000256" key="14">
    <source>
        <dbReference type="ARBA" id="ARBA00023075"/>
    </source>
</evidence>
<keyword evidence="11 18" id="KW-0249">Electron transport</keyword>
<evidence type="ECO:0000256" key="1">
    <source>
        <dbReference type="ARBA" id="ARBA00003257"/>
    </source>
</evidence>
<keyword evidence="10 18" id="KW-1278">Translocase</keyword>
<keyword evidence="8 18" id="KW-0812">Transmembrane</keyword>
<reference evidence="20" key="1">
    <citation type="submission" date="2014-01" db="EMBL/GenBank/DDBJ databases">
        <authorList>
            <person name="Gan H."/>
        </authorList>
    </citation>
    <scope>NUCLEOTIDE SEQUENCE</scope>
</reference>
<evidence type="ECO:0000256" key="16">
    <source>
        <dbReference type="ARBA" id="ARBA00023136"/>
    </source>
</evidence>
<sequence length="333" mass="37048">MIFSPFKMMFISSLFSGAILAISSGSWILAWIGLELNLMSFIPLIISKPNSLSSEASLKYFLIQALGSALIILAASLISLSLNLFLLTLSCALLMKMGSAPFHFWFPQVMEGMNWFHSSLLMTIQKLAPMFLISYLTPNNFCWIVIFFAASGSALIGALGGLNQTSMRKLLSFSSINHMSWMLFAMLTSEVLWALYFLLYSAIIISVTVLFSSLQVHYISSLTGTEESPLSKIISILSLFSLGGLPPFSGFIPKWIVVQEMASHSYFHALSLLLFCSLITLYFYIRLAISSLSQSAPQNKHQTTREPKISFQTLFFSFLNLFGLSLTSILIFT</sequence>
<evidence type="ECO:0000256" key="7">
    <source>
        <dbReference type="ARBA" id="ARBA00022660"/>
    </source>
</evidence>
<geneLocation type="mitochondrion" evidence="20"/>
<keyword evidence="16 18" id="KW-0472">Membrane</keyword>
<dbReference type="GO" id="GO:0005743">
    <property type="term" value="C:mitochondrial inner membrane"/>
    <property type="evidence" value="ECO:0007669"/>
    <property type="project" value="UniProtKB-SubCell"/>
</dbReference>
<evidence type="ECO:0000256" key="13">
    <source>
        <dbReference type="ARBA" id="ARBA00023027"/>
    </source>
</evidence>
<evidence type="ECO:0000259" key="19">
    <source>
        <dbReference type="Pfam" id="PF00361"/>
    </source>
</evidence>
<evidence type="ECO:0000256" key="8">
    <source>
        <dbReference type="ARBA" id="ARBA00022692"/>
    </source>
</evidence>
<accession>W6MWM4</accession>
<feature type="transmembrane region" description="Helical" evidence="18">
    <location>
        <begin position="61"/>
        <end position="94"/>
    </location>
</feature>
<dbReference type="InterPro" id="IPR001750">
    <property type="entry name" value="ND/Mrp_TM"/>
</dbReference>
<keyword evidence="15 18" id="KW-0496">Mitochondrion</keyword>
<dbReference type="PANTHER" id="PTHR46552:SF1">
    <property type="entry name" value="NADH-UBIQUINONE OXIDOREDUCTASE CHAIN 2"/>
    <property type="match status" value="1"/>
</dbReference>
<dbReference type="PANTHER" id="PTHR46552">
    <property type="entry name" value="NADH-UBIQUINONE OXIDOREDUCTASE CHAIN 2"/>
    <property type="match status" value="1"/>
</dbReference>
<dbReference type="InterPro" id="IPR003917">
    <property type="entry name" value="NADH_UbQ_OxRdtase_chain2"/>
</dbReference>
<feature type="transmembrane region" description="Helical" evidence="18">
    <location>
        <begin position="143"/>
        <end position="162"/>
    </location>
</feature>
<feature type="domain" description="NADH:quinone oxidoreductase/Mrp antiporter transmembrane" evidence="19">
    <location>
        <begin position="81"/>
        <end position="280"/>
    </location>
</feature>
<comment type="function">
    <text evidence="18">Core subunit of the mitochondrial membrane respiratory chain NADH dehydrogenase (Complex I) which catalyzes electron transfer from NADH through the respiratory chain, using ubiquinone as an electron acceptor. Essential for the catalytic activity and assembly of complex I.</text>
</comment>
<evidence type="ECO:0000256" key="15">
    <source>
        <dbReference type="ARBA" id="ARBA00023128"/>
    </source>
</evidence>
<dbReference type="Pfam" id="PF00361">
    <property type="entry name" value="Proton_antipo_M"/>
    <property type="match status" value="1"/>
</dbReference>